<dbReference type="Gene3D" id="3.40.50.1000">
    <property type="entry name" value="HAD superfamily/HAD-like"/>
    <property type="match status" value="1"/>
</dbReference>
<dbReference type="OrthoDB" id="146001at2157"/>
<dbReference type="Proteomes" id="UP000681041">
    <property type="component" value="Chromosome"/>
</dbReference>
<dbReference type="KEGG" id="meme:HYG87_06740"/>
<dbReference type="GO" id="GO:0016787">
    <property type="term" value="F:hydrolase activity"/>
    <property type="evidence" value="ECO:0007669"/>
    <property type="project" value="UniProtKB-KW"/>
</dbReference>
<accession>A0A8T8K634</accession>
<evidence type="ECO:0000313" key="2">
    <source>
        <dbReference type="EMBL" id="QUH23477.1"/>
    </source>
</evidence>
<dbReference type="PANTHER" id="PTHR43520">
    <property type="entry name" value="ATP7, ISOFORM B"/>
    <property type="match status" value="1"/>
</dbReference>
<dbReference type="GeneID" id="64820447"/>
<dbReference type="EMBL" id="CP058560">
    <property type="protein sequence ID" value="QUH23477.1"/>
    <property type="molecule type" value="Genomic_DNA"/>
</dbReference>
<sequence length="264" mass="29755">MKPQAVVFDNSGTLIRRDRVLKHIKTGEICDHLNSMDVIDYTPDLALVVLQTDPGKCLLNAQSRQTIYEFITRNKVSFDISYSYQDYTKKEVLKALENDNSTLKDIQDTIQAVVDKDYDVEICSGSGFIIDMARGQVEFTISSGGRIFPEVRSVVEYLKKKEVSIFIASGDRKGSLKQLASYLSIPPENVFPTADTRRKKEIVAELKKKYQVMMVGNGSNDILALKEADLGVLTTQQKEDLPQKVYDAADVIIENIEEIKNLDF</sequence>
<proteinExistence type="predicted"/>
<reference evidence="2" key="1">
    <citation type="submission" date="2020-07" db="EMBL/GenBank/DDBJ databases">
        <title>Methanobacterium. sp. MethCan genome.</title>
        <authorList>
            <person name="Postec A."/>
            <person name="Quemeneur M."/>
        </authorList>
    </citation>
    <scope>NUCLEOTIDE SEQUENCE</scope>
    <source>
        <strain evidence="2">MethCAN</strain>
    </source>
</reference>
<keyword evidence="3" id="KW-1185">Reference proteome</keyword>
<dbReference type="InterPro" id="IPR036412">
    <property type="entry name" value="HAD-like_sf"/>
</dbReference>
<keyword evidence="1" id="KW-1278">Translocase</keyword>
<dbReference type="InterPro" id="IPR023214">
    <property type="entry name" value="HAD_sf"/>
</dbReference>
<evidence type="ECO:0000313" key="3">
    <source>
        <dbReference type="Proteomes" id="UP000681041"/>
    </source>
</evidence>
<protein>
    <submittedName>
        <fullName evidence="2">HAD family hydrolase</fullName>
    </submittedName>
</protein>
<organism evidence="2 3">
    <name type="scientific">Methanobacterium alkalithermotolerans</name>
    <dbReference type="NCBI Taxonomy" id="2731220"/>
    <lineage>
        <taxon>Archaea</taxon>
        <taxon>Methanobacteriati</taxon>
        <taxon>Methanobacteriota</taxon>
        <taxon>Methanomada group</taxon>
        <taxon>Methanobacteria</taxon>
        <taxon>Methanobacteriales</taxon>
        <taxon>Methanobacteriaceae</taxon>
        <taxon>Methanobacterium</taxon>
    </lineage>
</organism>
<keyword evidence="2" id="KW-0378">Hydrolase</keyword>
<gene>
    <name evidence="2" type="ORF">HYG87_06740</name>
</gene>
<name>A0A8T8K634_9EURY</name>
<dbReference type="AlphaFoldDB" id="A0A8T8K634"/>
<dbReference type="GO" id="GO:0055070">
    <property type="term" value="P:copper ion homeostasis"/>
    <property type="evidence" value="ECO:0007669"/>
    <property type="project" value="TreeGrafter"/>
</dbReference>
<dbReference type="GO" id="GO:0016020">
    <property type="term" value="C:membrane"/>
    <property type="evidence" value="ECO:0007669"/>
    <property type="project" value="TreeGrafter"/>
</dbReference>
<dbReference type="SUPFAM" id="SSF56784">
    <property type="entry name" value="HAD-like"/>
    <property type="match status" value="1"/>
</dbReference>
<dbReference type="GO" id="GO:0043682">
    <property type="term" value="F:P-type divalent copper transporter activity"/>
    <property type="evidence" value="ECO:0007669"/>
    <property type="project" value="TreeGrafter"/>
</dbReference>
<dbReference type="PANTHER" id="PTHR43520:SF8">
    <property type="entry name" value="P-TYPE CU(+) TRANSPORTER"/>
    <property type="match status" value="1"/>
</dbReference>
<dbReference type="RefSeq" id="WP_211532434.1">
    <property type="nucleotide sequence ID" value="NZ_CP058560.1"/>
</dbReference>
<dbReference type="Pfam" id="PF00702">
    <property type="entry name" value="Hydrolase"/>
    <property type="match status" value="1"/>
</dbReference>
<evidence type="ECO:0000256" key="1">
    <source>
        <dbReference type="ARBA" id="ARBA00022967"/>
    </source>
</evidence>
<dbReference type="GO" id="GO:0005507">
    <property type="term" value="F:copper ion binding"/>
    <property type="evidence" value="ECO:0007669"/>
    <property type="project" value="TreeGrafter"/>
</dbReference>